<proteinExistence type="predicted"/>
<name>A0A6S6U9Y0_9GAMM</name>
<organism evidence="2">
    <name type="scientific">uncultured Thiotrichaceae bacterium</name>
    <dbReference type="NCBI Taxonomy" id="298394"/>
    <lineage>
        <taxon>Bacteria</taxon>
        <taxon>Pseudomonadati</taxon>
        <taxon>Pseudomonadota</taxon>
        <taxon>Gammaproteobacteria</taxon>
        <taxon>Thiotrichales</taxon>
        <taxon>Thiotrichaceae</taxon>
        <taxon>environmental samples</taxon>
    </lineage>
</organism>
<feature type="coiled-coil region" evidence="1">
    <location>
        <begin position="21"/>
        <end position="62"/>
    </location>
</feature>
<evidence type="ECO:0008006" key="3">
    <source>
        <dbReference type="Google" id="ProtNLM"/>
    </source>
</evidence>
<dbReference type="EMBL" id="CACVAV010000363">
    <property type="protein sequence ID" value="CAA6823519.1"/>
    <property type="molecule type" value="Genomic_DNA"/>
</dbReference>
<protein>
    <recommendedName>
        <fullName evidence="3">Cell division protein ZapB</fullName>
    </recommendedName>
</protein>
<sequence>MALSEEINALEKRLTQLLGVMENMASANETLRNNEQALREECEQLREKNEQAGTQIENILNKLKQPSGQSES</sequence>
<evidence type="ECO:0000313" key="2">
    <source>
        <dbReference type="EMBL" id="CAA6823519.1"/>
    </source>
</evidence>
<gene>
    <name evidence="2" type="ORF">HELGO_WM58318</name>
</gene>
<evidence type="ECO:0000256" key="1">
    <source>
        <dbReference type="SAM" id="Coils"/>
    </source>
</evidence>
<keyword evidence="1" id="KW-0175">Coiled coil</keyword>
<dbReference type="AlphaFoldDB" id="A0A6S6U9Y0"/>
<accession>A0A6S6U9Y0</accession>
<reference evidence="2" key="1">
    <citation type="submission" date="2020-01" db="EMBL/GenBank/DDBJ databases">
        <authorList>
            <person name="Meier V. D."/>
            <person name="Meier V D."/>
        </authorList>
    </citation>
    <scope>NUCLEOTIDE SEQUENCE</scope>
    <source>
        <strain evidence="2">HLG_WM_MAG_08</strain>
    </source>
</reference>